<dbReference type="EMBL" id="JADWOX010000012">
    <property type="protein sequence ID" value="MBI1685274.1"/>
    <property type="molecule type" value="Genomic_DNA"/>
</dbReference>
<keyword evidence="5" id="KW-0804">Transcription</keyword>
<evidence type="ECO:0000256" key="7">
    <source>
        <dbReference type="ARBA" id="ARBA00033135"/>
    </source>
</evidence>
<protein>
    <recommendedName>
        <fullName evidence="2">Toxin CcdB</fullName>
    </recommendedName>
    <alternativeName>
        <fullName evidence="7">Cytotoxic protein CcdB</fullName>
    </alternativeName>
    <alternativeName>
        <fullName evidence="6">Protein LetD</fullName>
    </alternativeName>
</protein>
<dbReference type="InterPro" id="IPR011067">
    <property type="entry name" value="Plasmid_toxin/cell-grow_inhib"/>
</dbReference>
<comment type="caution">
    <text evidence="8">The sequence shown here is derived from an EMBL/GenBank/DDBJ whole genome shotgun (WGS) entry which is preliminary data.</text>
</comment>
<comment type="similarity">
    <text evidence="1">Belongs to the CcdB toxin family.</text>
</comment>
<evidence type="ECO:0000256" key="5">
    <source>
        <dbReference type="ARBA" id="ARBA00023163"/>
    </source>
</evidence>
<dbReference type="RefSeq" id="WP_198577186.1">
    <property type="nucleotide sequence ID" value="NZ_JADWOX010000012.1"/>
</dbReference>
<dbReference type="Gene3D" id="2.30.30.110">
    <property type="match status" value="1"/>
</dbReference>
<name>A0ABS0T0Q3_9CAUL</name>
<dbReference type="InterPro" id="IPR002712">
    <property type="entry name" value="CcdB"/>
</dbReference>
<evidence type="ECO:0000256" key="1">
    <source>
        <dbReference type="ARBA" id="ARBA00005230"/>
    </source>
</evidence>
<dbReference type="SUPFAM" id="SSF50118">
    <property type="entry name" value="Cell growth inhibitor/plasmid maintenance toxic component"/>
    <property type="match status" value="1"/>
</dbReference>
<evidence type="ECO:0000313" key="8">
    <source>
        <dbReference type="EMBL" id="MBI1685274.1"/>
    </source>
</evidence>
<keyword evidence="3" id="KW-0678">Repressor</keyword>
<evidence type="ECO:0000256" key="3">
    <source>
        <dbReference type="ARBA" id="ARBA00022491"/>
    </source>
</evidence>
<accession>A0ABS0T0Q3</accession>
<organism evidence="8 9">
    <name type="scientific">Caulobacter hibisci</name>
    <dbReference type="NCBI Taxonomy" id="2035993"/>
    <lineage>
        <taxon>Bacteria</taxon>
        <taxon>Pseudomonadati</taxon>
        <taxon>Pseudomonadota</taxon>
        <taxon>Alphaproteobacteria</taxon>
        <taxon>Caulobacterales</taxon>
        <taxon>Caulobacteraceae</taxon>
        <taxon>Caulobacter</taxon>
    </lineage>
</organism>
<evidence type="ECO:0000256" key="4">
    <source>
        <dbReference type="ARBA" id="ARBA00023015"/>
    </source>
</evidence>
<dbReference type="Proteomes" id="UP000639859">
    <property type="component" value="Unassembled WGS sequence"/>
</dbReference>
<dbReference type="Pfam" id="PF01845">
    <property type="entry name" value="CcdB"/>
    <property type="match status" value="1"/>
</dbReference>
<evidence type="ECO:0000256" key="2">
    <source>
        <dbReference type="ARBA" id="ARBA00015075"/>
    </source>
</evidence>
<evidence type="ECO:0000313" key="9">
    <source>
        <dbReference type="Proteomes" id="UP000639859"/>
    </source>
</evidence>
<gene>
    <name evidence="8" type="ORF">I4Q42_16510</name>
</gene>
<proteinExistence type="inferred from homology"/>
<keyword evidence="4" id="KW-0805">Transcription regulation</keyword>
<reference evidence="8 9" key="1">
    <citation type="submission" date="2020-11" db="EMBL/GenBank/DDBJ databases">
        <title>genome sequence of strain KACC 18849.</title>
        <authorList>
            <person name="Gao J."/>
            <person name="Zhang X."/>
        </authorList>
    </citation>
    <scope>NUCLEOTIDE SEQUENCE [LARGE SCALE GENOMIC DNA]</scope>
    <source>
        <strain evidence="8 9">KACC 18849</strain>
    </source>
</reference>
<sequence>MIRQFDVFPNPSIRTCAAAPYVVVLQSHHAGDLPTAVVAPLYLPQSALPLSELSAKVEIHGQALLVFIPELVGVSTTLLRERVASLAVHEDAIRRALDRLFTGF</sequence>
<keyword evidence="9" id="KW-1185">Reference proteome</keyword>
<evidence type="ECO:0000256" key="6">
    <source>
        <dbReference type="ARBA" id="ARBA00029628"/>
    </source>
</evidence>